<protein>
    <recommendedName>
        <fullName evidence="10">Glycerol-3-phosphate acyltransferase</fullName>
    </recommendedName>
    <alternativeName>
        <fullName evidence="10">Acyl-PO4 G3P acyltransferase</fullName>
    </alternativeName>
    <alternativeName>
        <fullName evidence="10">Acyl-phosphate--glycerol-3-phosphate acyltransferase</fullName>
    </alternativeName>
    <alternativeName>
        <fullName evidence="10">G3P acyltransferase</fullName>
        <shortName evidence="10">GPAT</shortName>
        <ecNumber evidence="10">2.3.1.275</ecNumber>
    </alternativeName>
    <alternativeName>
        <fullName evidence="10">Lysophosphatidic acid synthase</fullName>
        <shortName evidence="10">LPA synthase</shortName>
    </alternativeName>
</protein>
<evidence type="ECO:0000256" key="9">
    <source>
        <dbReference type="ARBA" id="ARBA00023264"/>
    </source>
</evidence>
<keyword evidence="9 10" id="KW-1208">Phospholipid metabolism</keyword>
<dbReference type="KEGG" id="cip:FZC35_01150"/>
<evidence type="ECO:0000256" key="8">
    <source>
        <dbReference type="ARBA" id="ARBA00023209"/>
    </source>
</evidence>
<comment type="pathway">
    <text evidence="10">Lipid metabolism; phospholipid metabolism.</text>
</comment>
<evidence type="ECO:0000256" key="7">
    <source>
        <dbReference type="ARBA" id="ARBA00023136"/>
    </source>
</evidence>
<dbReference type="PANTHER" id="PTHR30309">
    <property type="entry name" value="INNER MEMBRANE PROTEIN YGIH"/>
    <property type="match status" value="1"/>
</dbReference>
<evidence type="ECO:0000256" key="10">
    <source>
        <dbReference type="HAMAP-Rule" id="MF_01043"/>
    </source>
</evidence>
<evidence type="ECO:0000313" key="11">
    <source>
        <dbReference type="EMBL" id="QEK37986.1"/>
    </source>
</evidence>
<reference evidence="11 12" key="1">
    <citation type="submission" date="2019-08" db="EMBL/GenBank/DDBJ databases">
        <title>Highly reduced genomes of protist endosymbionts show evolutionary convergence.</title>
        <authorList>
            <person name="George E."/>
            <person name="Husnik F."/>
            <person name="Tashyreva D."/>
            <person name="Prokopchuk G."/>
            <person name="Horak A."/>
            <person name="Kwong W.K."/>
            <person name="Lukes J."/>
            <person name="Keeling P.J."/>
        </authorList>
    </citation>
    <scope>NUCLEOTIDE SEQUENCE [LARGE SCALE GENOMIC DNA]</scope>
    <source>
        <strain evidence="11">1605</strain>
    </source>
</reference>
<dbReference type="GO" id="GO:0005886">
    <property type="term" value="C:plasma membrane"/>
    <property type="evidence" value="ECO:0007669"/>
    <property type="project" value="UniProtKB-SubCell"/>
</dbReference>
<keyword evidence="11" id="KW-0012">Acyltransferase</keyword>
<dbReference type="GO" id="GO:0008654">
    <property type="term" value="P:phospholipid biosynthetic process"/>
    <property type="evidence" value="ECO:0007669"/>
    <property type="project" value="UniProtKB-UniRule"/>
</dbReference>
<accession>A0A5C0UD75</accession>
<evidence type="ECO:0000256" key="1">
    <source>
        <dbReference type="ARBA" id="ARBA00022475"/>
    </source>
</evidence>
<comment type="function">
    <text evidence="10">Catalyzes the transfer of an acyl group from acyl-phosphate (acyl-PO(4)) to glycerol-3-phosphate (G3P) to form lysophosphatidic acid (LPA). This enzyme utilizes acyl-phosphate as fatty acyl donor, but not acyl-CoA or acyl-ACP.</text>
</comment>
<name>A0A5C0UD75_9PROT</name>
<keyword evidence="4 10" id="KW-0812">Transmembrane</keyword>
<keyword evidence="2 10" id="KW-0444">Lipid biosynthesis</keyword>
<evidence type="ECO:0000313" key="12">
    <source>
        <dbReference type="Proteomes" id="UP000325155"/>
    </source>
</evidence>
<evidence type="ECO:0000256" key="4">
    <source>
        <dbReference type="ARBA" id="ARBA00022692"/>
    </source>
</evidence>
<evidence type="ECO:0000256" key="5">
    <source>
        <dbReference type="ARBA" id="ARBA00022989"/>
    </source>
</evidence>
<keyword evidence="7 10" id="KW-0472">Membrane</keyword>
<dbReference type="HAMAP" id="MF_01043">
    <property type="entry name" value="PlsY"/>
    <property type="match status" value="1"/>
</dbReference>
<feature type="transmembrane region" description="Helical" evidence="10">
    <location>
        <begin position="95"/>
        <end position="120"/>
    </location>
</feature>
<dbReference type="SMART" id="SM01207">
    <property type="entry name" value="G3P_acyltransf"/>
    <property type="match status" value="1"/>
</dbReference>
<gene>
    <name evidence="10" type="primary">plsY</name>
    <name evidence="11" type="ORF">FZC35_01150</name>
</gene>
<keyword evidence="8 10" id="KW-0594">Phospholipid biosynthesis</keyword>
<dbReference type="RefSeq" id="WP_148980833.1">
    <property type="nucleotide sequence ID" value="NZ_CP043315.1"/>
</dbReference>
<dbReference type="Pfam" id="PF02660">
    <property type="entry name" value="G3P_acyltransf"/>
    <property type="match status" value="1"/>
</dbReference>
<dbReference type="AlphaFoldDB" id="A0A5C0UD75"/>
<feature type="transmembrane region" description="Helical" evidence="10">
    <location>
        <begin position="6"/>
        <end position="26"/>
    </location>
</feature>
<comment type="subunit">
    <text evidence="10">Probably interacts with PlsX.</text>
</comment>
<keyword evidence="1 10" id="KW-1003">Cell membrane</keyword>
<dbReference type="GO" id="GO:0043772">
    <property type="term" value="F:acyl-phosphate glycerol-3-phosphate acyltransferase activity"/>
    <property type="evidence" value="ECO:0007669"/>
    <property type="project" value="UniProtKB-UniRule"/>
</dbReference>
<dbReference type="Proteomes" id="UP000325155">
    <property type="component" value="Chromosome"/>
</dbReference>
<dbReference type="EMBL" id="CP043315">
    <property type="protein sequence ID" value="QEK37986.1"/>
    <property type="molecule type" value="Genomic_DNA"/>
</dbReference>
<evidence type="ECO:0000256" key="3">
    <source>
        <dbReference type="ARBA" id="ARBA00022679"/>
    </source>
</evidence>
<comment type="subcellular location">
    <subcellularLocation>
        <location evidence="10">Cell membrane</location>
        <topology evidence="10">Multi-pass membrane protein</topology>
    </subcellularLocation>
</comment>
<dbReference type="OrthoDB" id="9777124at2"/>
<keyword evidence="6 10" id="KW-0443">Lipid metabolism</keyword>
<comment type="catalytic activity">
    <reaction evidence="10">
        <text>an acyl phosphate + sn-glycerol 3-phosphate = a 1-acyl-sn-glycero-3-phosphate + phosphate</text>
        <dbReference type="Rhea" id="RHEA:34075"/>
        <dbReference type="ChEBI" id="CHEBI:43474"/>
        <dbReference type="ChEBI" id="CHEBI:57597"/>
        <dbReference type="ChEBI" id="CHEBI:57970"/>
        <dbReference type="ChEBI" id="CHEBI:59918"/>
        <dbReference type="EC" id="2.3.1.275"/>
    </reaction>
</comment>
<organism evidence="11 12">
    <name type="scientific">Candidatus Cytomitobacter indipagum</name>
    <dbReference type="NCBI Taxonomy" id="2601575"/>
    <lineage>
        <taxon>Bacteria</taxon>
        <taxon>Pseudomonadati</taxon>
        <taxon>Pseudomonadota</taxon>
        <taxon>Alphaproteobacteria</taxon>
        <taxon>Holosporales</taxon>
        <taxon>Holosporaceae</taxon>
        <taxon>Candidatus Cytomitobacter</taxon>
    </lineage>
</organism>
<feature type="transmembrane region" description="Helical" evidence="10">
    <location>
        <begin position="132"/>
        <end position="162"/>
    </location>
</feature>
<dbReference type="UniPathway" id="UPA00085"/>
<keyword evidence="12" id="KW-1185">Reference proteome</keyword>
<dbReference type="InterPro" id="IPR003811">
    <property type="entry name" value="G3P_acylTferase_PlsY"/>
</dbReference>
<evidence type="ECO:0000256" key="6">
    <source>
        <dbReference type="ARBA" id="ARBA00023098"/>
    </source>
</evidence>
<keyword evidence="5 10" id="KW-1133">Transmembrane helix</keyword>
<dbReference type="PANTHER" id="PTHR30309:SF0">
    <property type="entry name" value="GLYCEROL-3-PHOSPHATE ACYLTRANSFERASE-RELATED"/>
    <property type="match status" value="1"/>
</dbReference>
<evidence type="ECO:0000256" key="2">
    <source>
        <dbReference type="ARBA" id="ARBA00022516"/>
    </source>
</evidence>
<dbReference type="EC" id="2.3.1.275" evidence="10"/>
<keyword evidence="3 10" id="KW-0808">Transferase</keyword>
<sequence>MHDFILLTSSFLVGSIPFGRIWSFLLGKKDLRNCGSGNIGTTNAFRVNGKVVGILTALFDVGKGFACLLFPNPALFGSWIVIGHIYAPWSGGKGVAAFFGICLAILKFYALIPMITWIALVYCKIRPTYASYVALFIMCIIAFIKVQEIFMLIALLSVAIIYKHIVSDLSKRCR</sequence>
<comment type="similarity">
    <text evidence="10">Belongs to the PlsY family.</text>
</comment>
<feature type="transmembrane region" description="Helical" evidence="10">
    <location>
        <begin position="65"/>
        <end position="89"/>
    </location>
</feature>
<proteinExistence type="inferred from homology"/>